<accession>A0A7W4UD30</accession>
<dbReference type="AlphaFoldDB" id="A0A7W4UD30"/>
<comment type="caution">
    <text evidence="5">The sequence shown here is derived from an EMBL/GenBank/DDBJ whole genome shotgun (WGS) entry which is preliminary data.</text>
</comment>
<evidence type="ECO:0000259" key="4">
    <source>
        <dbReference type="PROSITE" id="PS50921"/>
    </source>
</evidence>
<keyword evidence="2" id="KW-0804">Transcription</keyword>
<dbReference type="EMBL" id="JACHVX010000001">
    <property type="protein sequence ID" value="MBB2921973.1"/>
    <property type="molecule type" value="Genomic_DNA"/>
</dbReference>
<dbReference type="SUPFAM" id="SSF55781">
    <property type="entry name" value="GAF domain-like"/>
    <property type="match status" value="1"/>
</dbReference>
<dbReference type="Proteomes" id="UP000518206">
    <property type="component" value="Unassembled WGS sequence"/>
</dbReference>
<feature type="region of interest" description="Disordered" evidence="3">
    <location>
        <begin position="1"/>
        <end position="26"/>
    </location>
</feature>
<evidence type="ECO:0000256" key="3">
    <source>
        <dbReference type="SAM" id="MobiDB-lite"/>
    </source>
</evidence>
<dbReference type="Pfam" id="PF03861">
    <property type="entry name" value="ANTAR"/>
    <property type="match status" value="1"/>
</dbReference>
<proteinExistence type="predicted"/>
<evidence type="ECO:0000256" key="2">
    <source>
        <dbReference type="ARBA" id="ARBA00023163"/>
    </source>
</evidence>
<evidence type="ECO:0000313" key="5">
    <source>
        <dbReference type="EMBL" id="MBB2921973.1"/>
    </source>
</evidence>
<gene>
    <name evidence="5" type="ORF">FHR80_000867</name>
</gene>
<protein>
    <submittedName>
        <fullName evidence="5">GAF domain-containing protein</fullName>
    </submittedName>
</protein>
<organism evidence="5 6">
    <name type="scientific">Cellulomonas cellasea</name>
    <dbReference type="NCBI Taxonomy" id="43670"/>
    <lineage>
        <taxon>Bacteria</taxon>
        <taxon>Bacillati</taxon>
        <taxon>Actinomycetota</taxon>
        <taxon>Actinomycetes</taxon>
        <taxon>Micrococcales</taxon>
        <taxon>Cellulomonadaceae</taxon>
        <taxon>Cellulomonas</taxon>
    </lineage>
</organism>
<dbReference type="InterPro" id="IPR005561">
    <property type="entry name" value="ANTAR"/>
</dbReference>
<evidence type="ECO:0000313" key="6">
    <source>
        <dbReference type="Proteomes" id="UP000518206"/>
    </source>
</evidence>
<dbReference type="Pfam" id="PF13185">
    <property type="entry name" value="GAF_2"/>
    <property type="match status" value="1"/>
</dbReference>
<dbReference type="PIRSF" id="PIRSF036625">
    <property type="entry name" value="GAF_ANTAR"/>
    <property type="match status" value="1"/>
</dbReference>
<feature type="domain" description="ANTAR" evidence="4">
    <location>
        <begin position="188"/>
        <end position="249"/>
    </location>
</feature>
<dbReference type="InterPro" id="IPR003018">
    <property type="entry name" value="GAF"/>
</dbReference>
<dbReference type="InterPro" id="IPR012074">
    <property type="entry name" value="GAF_ANTAR"/>
</dbReference>
<name>A0A7W4UD30_9CELL</name>
<dbReference type="SMART" id="SM01012">
    <property type="entry name" value="ANTAR"/>
    <property type="match status" value="1"/>
</dbReference>
<dbReference type="InterPro" id="IPR029016">
    <property type="entry name" value="GAF-like_dom_sf"/>
</dbReference>
<reference evidence="5 6" key="1">
    <citation type="submission" date="2020-08" db="EMBL/GenBank/DDBJ databases">
        <title>The Agave Microbiome: Exploring the role of microbial communities in plant adaptations to desert environments.</title>
        <authorList>
            <person name="Partida-Martinez L.P."/>
        </authorList>
    </citation>
    <scope>NUCLEOTIDE SEQUENCE [LARGE SCALE GENOMIC DNA]</scope>
    <source>
        <strain evidence="5 6">RAS26</strain>
    </source>
</reference>
<dbReference type="Gene3D" id="3.30.450.40">
    <property type="match status" value="1"/>
</dbReference>
<dbReference type="GO" id="GO:0003723">
    <property type="term" value="F:RNA binding"/>
    <property type="evidence" value="ECO:0007669"/>
    <property type="project" value="InterPro"/>
</dbReference>
<dbReference type="SMART" id="SM00065">
    <property type="entry name" value="GAF"/>
    <property type="match status" value="1"/>
</dbReference>
<reference evidence="5 6" key="2">
    <citation type="submission" date="2020-08" db="EMBL/GenBank/DDBJ databases">
        <authorList>
            <person name="Partida-Martinez L."/>
            <person name="Huntemann M."/>
            <person name="Clum A."/>
            <person name="Wang J."/>
            <person name="Palaniappan K."/>
            <person name="Ritter S."/>
            <person name="Chen I.-M."/>
            <person name="Stamatis D."/>
            <person name="Reddy T."/>
            <person name="O'Malley R."/>
            <person name="Daum C."/>
            <person name="Shapiro N."/>
            <person name="Ivanova N."/>
            <person name="Kyrpides N."/>
            <person name="Woyke T."/>
        </authorList>
    </citation>
    <scope>NUCLEOTIDE SEQUENCE [LARGE SCALE GENOMIC DNA]</scope>
    <source>
        <strain evidence="5 6">RAS26</strain>
    </source>
</reference>
<keyword evidence="1" id="KW-0805">Transcription regulation</keyword>
<dbReference type="InterPro" id="IPR036388">
    <property type="entry name" value="WH-like_DNA-bd_sf"/>
</dbReference>
<evidence type="ECO:0000256" key="1">
    <source>
        <dbReference type="ARBA" id="ARBA00023015"/>
    </source>
</evidence>
<dbReference type="PROSITE" id="PS50921">
    <property type="entry name" value="ANTAR"/>
    <property type="match status" value="1"/>
</dbReference>
<sequence length="263" mass="27992">MSEDRAPVTTRTPTERAHPMTGRSPTRALADVSATLVEEYDVVSALTHLCVACTDVFGASAAALLVVGDDGAGAGLELLAASSHGAAELELHQQQVEQGPCLDAVAARRPVHADDADELARRWPRFAAVAVPSGVRSVHAYPLRWRGRALGGLNLFFPADRRLDAEEEIAAQAFADVATIAIVHARAEPRVEVIAREVQEALDGRTVVEQAKGVIAVQDSVDPAEAFLRLLDRSDAHGVSLAALAARVVEHAQRGRRWDDADG</sequence>
<dbReference type="RefSeq" id="WP_183294894.1">
    <property type="nucleotide sequence ID" value="NZ_JACHVX010000001.1"/>
</dbReference>
<dbReference type="Gene3D" id="1.10.10.10">
    <property type="entry name" value="Winged helix-like DNA-binding domain superfamily/Winged helix DNA-binding domain"/>
    <property type="match status" value="1"/>
</dbReference>